<dbReference type="Proteomes" id="UP000178710">
    <property type="component" value="Unassembled WGS sequence"/>
</dbReference>
<reference evidence="1 2" key="1">
    <citation type="journal article" date="2016" name="Nat. Commun.">
        <title>Thousands of microbial genomes shed light on interconnected biogeochemical processes in an aquifer system.</title>
        <authorList>
            <person name="Anantharaman K."/>
            <person name="Brown C.T."/>
            <person name="Hug L.A."/>
            <person name="Sharon I."/>
            <person name="Castelle C.J."/>
            <person name="Probst A.J."/>
            <person name="Thomas B.C."/>
            <person name="Singh A."/>
            <person name="Wilkins M.J."/>
            <person name="Karaoz U."/>
            <person name="Brodie E.L."/>
            <person name="Williams K.H."/>
            <person name="Hubbard S.S."/>
            <person name="Banfield J.F."/>
        </authorList>
    </citation>
    <scope>NUCLEOTIDE SEQUENCE [LARGE SCALE GENOMIC DNA]</scope>
</reference>
<protein>
    <recommendedName>
        <fullName evidence="3">Transcriptional regulator</fullName>
    </recommendedName>
</protein>
<dbReference type="GO" id="GO:0003677">
    <property type="term" value="F:DNA binding"/>
    <property type="evidence" value="ECO:0007669"/>
    <property type="project" value="InterPro"/>
</dbReference>
<dbReference type="EMBL" id="MHQK01000009">
    <property type="protein sequence ID" value="OHA02130.1"/>
    <property type="molecule type" value="Genomic_DNA"/>
</dbReference>
<dbReference type="Pfam" id="PF02583">
    <property type="entry name" value="Trns_repr_metal"/>
    <property type="match status" value="1"/>
</dbReference>
<gene>
    <name evidence="1" type="ORF">A3C12_02805</name>
</gene>
<dbReference type="GO" id="GO:0045892">
    <property type="term" value="P:negative regulation of DNA-templated transcription"/>
    <property type="evidence" value="ECO:0007669"/>
    <property type="project" value="UniProtKB-ARBA"/>
</dbReference>
<evidence type="ECO:0008006" key="3">
    <source>
        <dbReference type="Google" id="ProtNLM"/>
    </source>
</evidence>
<name>A0A1G2KRW2_9BACT</name>
<dbReference type="AlphaFoldDB" id="A0A1G2KRW2"/>
<dbReference type="PANTHER" id="PTHR33677">
    <property type="entry name" value="TRANSCRIPTIONAL REPRESSOR FRMR-RELATED"/>
    <property type="match status" value="1"/>
</dbReference>
<accession>A0A1G2KRW2</accession>
<comment type="caution">
    <text evidence="1">The sequence shown here is derived from an EMBL/GenBank/DDBJ whole genome shotgun (WGS) entry which is preliminary data.</text>
</comment>
<dbReference type="InterPro" id="IPR003735">
    <property type="entry name" value="Metal_Tscrpt_repr"/>
</dbReference>
<proteinExistence type="predicted"/>
<organism evidence="1 2">
    <name type="scientific">Candidatus Sungbacteria bacterium RIFCSPHIGHO2_02_FULL_49_20</name>
    <dbReference type="NCBI Taxonomy" id="1802272"/>
    <lineage>
        <taxon>Bacteria</taxon>
        <taxon>Candidatus Sungiibacteriota</taxon>
    </lineage>
</organism>
<evidence type="ECO:0000313" key="1">
    <source>
        <dbReference type="EMBL" id="OHA02130.1"/>
    </source>
</evidence>
<evidence type="ECO:0000313" key="2">
    <source>
        <dbReference type="Proteomes" id="UP000178710"/>
    </source>
</evidence>
<dbReference type="Gene3D" id="1.20.58.1000">
    <property type="entry name" value="Metal-sensitive repressor, helix protomer"/>
    <property type="match status" value="1"/>
</dbReference>
<dbReference type="InterPro" id="IPR038390">
    <property type="entry name" value="Metal_Tscrpt_repr_sf"/>
</dbReference>
<sequence>MDQKMKKALLGRLHRIEGQARGLQRMVEAEKYCIDVIAQAQAIKSAIGAFEAMMLKNHLETHVVDQMRHGEERKAVEEMLKVYRVSQKKS</sequence>
<dbReference type="GO" id="GO:0046872">
    <property type="term" value="F:metal ion binding"/>
    <property type="evidence" value="ECO:0007669"/>
    <property type="project" value="InterPro"/>
</dbReference>
<dbReference type="CDD" id="cd10148">
    <property type="entry name" value="CsoR-like_DUF156"/>
    <property type="match status" value="1"/>
</dbReference>
<dbReference type="PANTHER" id="PTHR33677:SF3">
    <property type="entry name" value="COPPER-SENSING TRANSCRIPTIONAL REPRESSOR RICR"/>
    <property type="match status" value="1"/>
</dbReference>